<evidence type="ECO:0008006" key="3">
    <source>
        <dbReference type="Google" id="ProtNLM"/>
    </source>
</evidence>
<proteinExistence type="predicted"/>
<dbReference type="RefSeq" id="WP_104475911.1">
    <property type="nucleotide sequence ID" value="NZ_MPZN01000038.1"/>
</dbReference>
<keyword evidence="2" id="KW-1185">Reference proteome</keyword>
<sequence>MDALWSNALFCVLGAVATILIERIFGLGERFLSRSARRMRNKSRNKSLSRSSNLLTLGDEALYVVQFVPAGWEHANIEISMRPAYDLRSELQKAETLGLPLPLPAAELMRLVDSERSSYSTPGGRTDGQWNGAALATVQLAASNRTGDLETPVLRMETAESDHAASDVLTHEWERAYLAGAFDGLLDDGDLFQRPIPGMLGAIGLNATVITSDGYLVLAKRSRHASSGRNGYHISVNEGMLPSDAKWNGKVDPIAALLRGLEEELGVSHVERSAVRLHTVMYDVRRYQLGLLAHIDLSTSDAHLEWTAAAIRTRFNTAQAKDRFENRALEFVKWRLEDVREVIAQPDWLAHGRLNLALSAVSHFGERASSMLDDLLQAAKERGRQRTADEKSAR</sequence>
<protein>
    <recommendedName>
        <fullName evidence="3">Nudix hydrolase domain-containing protein</fullName>
    </recommendedName>
</protein>
<organism evidence="1 2">
    <name type="scientific">Microterricola pindariensis</name>
    <dbReference type="NCBI Taxonomy" id="478010"/>
    <lineage>
        <taxon>Bacteria</taxon>
        <taxon>Bacillati</taxon>
        <taxon>Actinomycetota</taxon>
        <taxon>Actinomycetes</taxon>
        <taxon>Micrococcales</taxon>
        <taxon>Microbacteriaceae</taxon>
        <taxon>Microterricola</taxon>
    </lineage>
</organism>
<comment type="caution">
    <text evidence="1">The sequence shown here is derived from an EMBL/GenBank/DDBJ whole genome shotgun (WGS) entry which is preliminary data.</text>
</comment>
<evidence type="ECO:0000313" key="2">
    <source>
        <dbReference type="Proteomes" id="UP000237755"/>
    </source>
</evidence>
<gene>
    <name evidence="1" type="ORF">GY24_11635</name>
</gene>
<accession>A0ABX5ATX6</accession>
<evidence type="ECO:0000313" key="1">
    <source>
        <dbReference type="EMBL" id="PPL17340.1"/>
    </source>
</evidence>
<name>A0ABX5ATX6_9MICO</name>
<reference evidence="1 2" key="1">
    <citation type="journal article" date="2008" name="Int. J. Syst. Evol. Microbiol.">
        <title>Leifsonia pindariensis sp. nov., isolated from the Pindari glacier of the Indian Himalayas, and emended description of the genus Leifsonia.</title>
        <authorList>
            <person name="Reddy G.S."/>
            <person name="Prabagaran S.R."/>
            <person name="Shivaji S."/>
        </authorList>
    </citation>
    <scope>NUCLEOTIDE SEQUENCE [LARGE SCALE GENOMIC DNA]</scope>
    <source>
        <strain evidence="1 2">PON 10</strain>
    </source>
</reference>
<dbReference type="Proteomes" id="UP000237755">
    <property type="component" value="Unassembled WGS sequence"/>
</dbReference>
<dbReference type="EMBL" id="MPZN01000038">
    <property type="protein sequence ID" value="PPL17340.1"/>
    <property type="molecule type" value="Genomic_DNA"/>
</dbReference>